<feature type="region of interest" description="Disordered" evidence="1">
    <location>
        <begin position="1"/>
        <end position="230"/>
    </location>
</feature>
<feature type="region of interest" description="Disordered" evidence="1">
    <location>
        <begin position="242"/>
        <end position="307"/>
    </location>
</feature>
<sequence>WPELRGLGPRGAAARADGDRAGADPVEGAEVDLGVLARGRPRGGGGQCGPPGRGAATARGQWQGQPALDPGVGAARRPRALRVPQGRRRRGRPRARGRPHRHGRRTGRWLPWPGGAAGAGFVFEEQREQDRGLREEDPPPRHEADGGAEGGHRDPEDAPGALRPLHGGGPAGLGDHGGGLGPAAGRGPRGAHLRAAAGAAPAGPQLRGGAQGAGGPGRAPGGSGAGQRRFVYGPLYRRPGWARAAPAQRAAPVSRFSDLAPAAPPPAPAPAPVPAKPSPAPARAPAAAPAASVAASAAAGPLLKRKR</sequence>
<accession>A0ABN9TK11</accession>
<keyword evidence="3" id="KW-1185">Reference proteome</keyword>
<dbReference type="EMBL" id="CAUYUJ010014810">
    <property type="protein sequence ID" value="CAK0846262.1"/>
    <property type="molecule type" value="Genomic_DNA"/>
</dbReference>
<name>A0ABN9TK11_9DINO</name>
<feature type="compositionally biased region" description="Low complexity" evidence="1">
    <location>
        <begin position="242"/>
        <end position="252"/>
    </location>
</feature>
<feature type="compositionally biased region" description="Gly residues" evidence="1">
    <location>
        <begin position="166"/>
        <end position="188"/>
    </location>
</feature>
<feature type="compositionally biased region" description="Pro residues" evidence="1">
    <location>
        <begin position="262"/>
        <end position="282"/>
    </location>
</feature>
<evidence type="ECO:0000256" key="1">
    <source>
        <dbReference type="SAM" id="MobiDB-lite"/>
    </source>
</evidence>
<evidence type="ECO:0000313" key="2">
    <source>
        <dbReference type="EMBL" id="CAK0846262.1"/>
    </source>
</evidence>
<reference evidence="2" key="1">
    <citation type="submission" date="2023-10" db="EMBL/GenBank/DDBJ databases">
        <authorList>
            <person name="Chen Y."/>
            <person name="Shah S."/>
            <person name="Dougan E. K."/>
            <person name="Thang M."/>
            <person name="Chan C."/>
        </authorList>
    </citation>
    <scope>NUCLEOTIDE SEQUENCE [LARGE SCALE GENOMIC DNA]</scope>
</reference>
<comment type="caution">
    <text evidence="2">The sequence shown here is derived from an EMBL/GenBank/DDBJ whole genome shotgun (WGS) entry which is preliminary data.</text>
</comment>
<feature type="compositionally biased region" description="Low complexity" evidence="1">
    <location>
        <begin position="193"/>
        <end position="208"/>
    </location>
</feature>
<feature type="non-terminal residue" evidence="2">
    <location>
        <position position="1"/>
    </location>
</feature>
<dbReference type="Proteomes" id="UP001189429">
    <property type="component" value="Unassembled WGS sequence"/>
</dbReference>
<feature type="compositionally biased region" description="Basic residues" evidence="1">
    <location>
        <begin position="76"/>
        <end position="107"/>
    </location>
</feature>
<feature type="compositionally biased region" description="Gly residues" evidence="1">
    <location>
        <begin position="42"/>
        <end position="52"/>
    </location>
</feature>
<protein>
    <submittedName>
        <fullName evidence="2">Uncharacterized protein</fullName>
    </submittedName>
</protein>
<evidence type="ECO:0000313" key="3">
    <source>
        <dbReference type="Proteomes" id="UP001189429"/>
    </source>
</evidence>
<feature type="compositionally biased region" description="Basic and acidic residues" evidence="1">
    <location>
        <begin position="124"/>
        <end position="156"/>
    </location>
</feature>
<organism evidence="2 3">
    <name type="scientific">Prorocentrum cordatum</name>
    <dbReference type="NCBI Taxonomy" id="2364126"/>
    <lineage>
        <taxon>Eukaryota</taxon>
        <taxon>Sar</taxon>
        <taxon>Alveolata</taxon>
        <taxon>Dinophyceae</taxon>
        <taxon>Prorocentrales</taxon>
        <taxon>Prorocentraceae</taxon>
        <taxon>Prorocentrum</taxon>
    </lineage>
</organism>
<proteinExistence type="predicted"/>
<gene>
    <name evidence="2" type="ORF">PCOR1329_LOCUS39816</name>
</gene>
<feature type="compositionally biased region" description="Low complexity" evidence="1">
    <location>
        <begin position="283"/>
        <end position="299"/>
    </location>
</feature>
<feature type="compositionally biased region" description="Gly residues" evidence="1">
    <location>
        <begin position="209"/>
        <end position="225"/>
    </location>
</feature>